<proteinExistence type="predicted"/>
<reference evidence="1" key="1">
    <citation type="submission" date="2018-02" db="EMBL/GenBank/DDBJ databases">
        <title>Rhizophora mucronata_Transcriptome.</title>
        <authorList>
            <person name="Meera S.P."/>
            <person name="Sreeshan A."/>
            <person name="Augustine A."/>
        </authorList>
    </citation>
    <scope>NUCLEOTIDE SEQUENCE</scope>
    <source>
        <tissue evidence="1">Leaf</tissue>
    </source>
</reference>
<evidence type="ECO:0000313" key="1">
    <source>
        <dbReference type="EMBL" id="MBX66970.1"/>
    </source>
</evidence>
<sequence length="58" mass="6917">MKEDKTSGWLQRERMETIGMIIVELRPSRKDVPHSDTRYCKTKHNNILEQVTNVHKTH</sequence>
<dbReference type="EMBL" id="GGEC01086486">
    <property type="protein sequence ID" value="MBX66970.1"/>
    <property type="molecule type" value="Transcribed_RNA"/>
</dbReference>
<dbReference type="AlphaFoldDB" id="A0A2P2QIX8"/>
<organism evidence="1">
    <name type="scientific">Rhizophora mucronata</name>
    <name type="common">Asiatic mangrove</name>
    <dbReference type="NCBI Taxonomy" id="61149"/>
    <lineage>
        <taxon>Eukaryota</taxon>
        <taxon>Viridiplantae</taxon>
        <taxon>Streptophyta</taxon>
        <taxon>Embryophyta</taxon>
        <taxon>Tracheophyta</taxon>
        <taxon>Spermatophyta</taxon>
        <taxon>Magnoliopsida</taxon>
        <taxon>eudicotyledons</taxon>
        <taxon>Gunneridae</taxon>
        <taxon>Pentapetalae</taxon>
        <taxon>rosids</taxon>
        <taxon>fabids</taxon>
        <taxon>Malpighiales</taxon>
        <taxon>Rhizophoraceae</taxon>
        <taxon>Rhizophora</taxon>
    </lineage>
</organism>
<protein>
    <submittedName>
        <fullName evidence="1">Uncharacterized protein</fullName>
    </submittedName>
</protein>
<name>A0A2P2QIX8_RHIMU</name>
<accession>A0A2P2QIX8</accession>